<feature type="chain" id="PRO_5045807158" evidence="5">
    <location>
        <begin position="37"/>
        <end position="343"/>
    </location>
</feature>
<comment type="caution">
    <text evidence="6">The sequence shown here is derived from an EMBL/GenBank/DDBJ whole genome shotgun (WGS) entry which is preliminary data.</text>
</comment>
<evidence type="ECO:0000256" key="2">
    <source>
        <dbReference type="ARBA" id="ARBA00022448"/>
    </source>
</evidence>
<dbReference type="InterPro" id="IPR050492">
    <property type="entry name" value="Bact_metal-bind_prot9"/>
</dbReference>
<protein>
    <submittedName>
        <fullName evidence="6">Metal ABC transporter substrate-binding protein</fullName>
    </submittedName>
</protein>
<keyword evidence="2" id="KW-0813">Transport</keyword>
<feature type="signal peptide" evidence="5">
    <location>
        <begin position="1"/>
        <end position="36"/>
    </location>
</feature>
<accession>A0ABV1NYW8</accession>
<evidence type="ECO:0000256" key="4">
    <source>
        <dbReference type="SAM" id="MobiDB-lite"/>
    </source>
</evidence>
<feature type="compositionally biased region" description="Basic and acidic residues" evidence="4">
    <location>
        <begin position="155"/>
        <end position="177"/>
    </location>
</feature>
<organism evidence="6 7">
    <name type="scientific">Nocardioides kribbensis</name>
    <dbReference type="NCBI Taxonomy" id="305517"/>
    <lineage>
        <taxon>Bacteria</taxon>
        <taxon>Bacillati</taxon>
        <taxon>Actinomycetota</taxon>
        <taxon>Actinomycetes</taxon>
        <taxon>Propionibacteriales</taxon>
        <taxon>Nocardioidaceae</taxon>
        <taxon>Nocardioides</taxon>
    </lineage>
</organism>
<dbReference type="RefSeq" id="WP_251533306.1">
    <property type="nucleotide sequence ID" value="NZ_JBEFCX010000374.1"/>
</dbReference>
<dbReference type="Proteomes" id="UP001482520">
    <property type="component" value="Unassembled WGS sequence"/>
</dbReference>
<dbReference type="Gene3D" id="3.40.50.1980">
    <property type="entry name" value="Nitrogenase molybdenum iron protein domain"/>
    <property type="match status" value="2"/>
</dbReference>
<dbReference type="Pfam" id="PF01297">
    <property type="entry name" value="ZnuA"/>
    <property type="match status" value="1"/>
</dbReference>
<evidence type="ECO:0000313" key="6">
    <source>
        <dbReference type="EMBL" id="MEQ7847683.1"/>
    </source>
</evidence>
<gene>
    <name evidence="6" type="ORF">V6R90_10360</name>
</gene>
<evidence type="ECO:0000313" key="7">
    <source>
        <dbReference type="Proteomes" id="UP001482520"/>
    </source>
</evidence>
<dbReference type="EMBL" id="JBEGDP010000010">
    <property type="protein sequence ID" value="MEQ7847683.1"/>
    <property type="molecule type" value="Genomic_DNA"/>
</dbReference>
<keyword evidence="7" id="KW-1185">Reference proteome</keyword>
<evidence type="ECO:0000256" key="3">
    <source>
        <dbReference type="ARBA" id="ARBA00022729"/>
    </source>
</evidence>
<comment type="similarity">
    <text evidence="1">Belongs to the bacterial solute-binding protein 9 family.</text>
</comment>
<dbReference type="InterPro" id="IPR006127">
    <property type="entry name" value="ZnuA-like"/>
</dbReference>
<dbReference type="PANTHER" id="PTHR42953:SF3">
    <property type="entry name" value="HIGH-AFFINITY ZINC UPTAKE SYSTEM PROTEIN ZNUA"/>
    <property type="match status" value="1"/>
</dbReference>
<proteinExistence type="inferred from homology"/>
<name>A0ABV1NYW8_9ACTN</name>
<dbReference type="PANTHER" id="PTHR42953">
    <property type="entry name" value="HIGH-AFFINITY ZINC UPTAKE SYSTEM PROTEIN ZNUA-RELATED"/>
    <property type="match status" value="1"/>
</dbReference>
<dbReference type="SUPFAM" id="SSF53807">
    <property type="entry name" value="Helical backbone' metal receptor"/>
    <property type="match status" value="1"/>
</dbReference>
<dbReference type="PROSITE" id="PS51257">
    <property type="entry name" value="PROKAR_LIPOPROTEIN"/>
    <property type="match status" value="1"/>
</dbReference>
<feature type="compositionally biased region" description="Basic and acidic residues" evidence="4">
    <location>
        <begin position="136"/>
        <end position="146"/>
    </location>
</feature>
<feature type="region of interest" description="Disordered" evidence="4">
    <location>
        <begin position="136"/>
        <end position="177"/>
    </location>
</feature>
<reference evidence="6 7" key="1">
    <citation type="submission" date="2024-02" db="EMBL/GenBank/DDBJ databases">
        <title>Full genome sequence of Nocardioides kribbensis.</title>
        <authorList>
            <person name="Poletto B.L."/>
            <person name="Silva G."/>
            <person name="Galante D."/>
            <person name="Campos K.R."/>
            <person name="Santos M.B.N."/>
            <person name="Sacchi C.T."/>
        </authorList>
    </citation>
    <scope>NUCLEOTIDE SEQUENCE [LARGE SCALE GENOMIC DNA]</scope>
    <source>
        <strain evidence="6 7">O4R</strain>
    </source>
</reference>
<sequence>MTSRATRATRPVRQRLLAPAVAGVAALALSSCAAFSDDTGTASDDGDVTVAAAFYPLQFVAQRVAGDRTEVANLTKPGGEPHDLELSVGQTAEVAGADLVVYEADFQPAVDAAVEQNAEGATLDAAEVVGLEPFADEHSDEAHSEEEHSEEEHADDAHSEEEHAEEEHDHGDLDPHFWLDPVRLADLGDAVAEQLAEIDPDGAQTYTANAATLREDLESLDGELSEGLADCERSTIVVSHDAFGYLGKYGIEVEPIAGLSPDAEPTPADLARLQQIIDEDGITTVFSERLVSPALSESLARDKGIETAVLDPVEGLSDETADEDYLSLMRENLAALRTANGCR</sequence>
<evidence type="ECO:0000256" key="5">
    <source>
        <dbReference type="SAM" id="SignalP"/>
    </source>
</evidence>
<evidence type="ECO:0000256" key="1">
    <source>
        <dbReference type="ARBA" id="ARBA00011028"/>
    </source>
</evidence>
<keyword evidence="3 5" id="KW-0732">Signal</keyword>